<accession>A0A1V3IEE3</accession>
<keyword evidence="2" id="KW-1185">Reference proteome</keyword>
<proteinExistence type="predicted"/>
<dbReference type="Proteomes" id="UP000189433">
    <property type="component" value="Unassembled WGS sequence"/>
</dbReference>
<organism evidence="1 2">
    <name type="scientific">Rodentibacter rarus</name>
    <dbReference type="NCBI Taxonomy" id="1908260"/>
    <lineage>
        <taxon>Bacteria</taxon>
        <taxon>Pseudomonadati</taxon>
        <taxon>Pseudomonadota</taxon>
        <taxon>Gammaproteobacteria</taxon>
        <taxon>Pasteurellales</taxon>
        <taxon>Pasteurellaceae</taxon>
        <taxon>Rodentibacter</taxon>
    </lineage>
</organism>
<evidence type="ECO:0000313" key="2">
    <source>
        <dbReference type="Proteomes" id="UP000189433"/>
    </source>
</evidence>
<gene>
    <name evidence="1" type="ORF">BKK50_11145</name>
</gene>
<dbReference type="EMBL" id="MLHJ01000135">
    <property type="protein sequence ID" value="OOF38979.1"/>
    <property type="molecule type" value="Genomic_DNA"/>
</dbReference>
<sequence>MKNYFSMDTYENPAEIRFHDTLEQAKAACLECAKAAFDEACENGSFDETAFEFNNAVFGVVLGRAVIRTRPTTEEEKEHMIDDDTGKPFEAIALPPEIVE</sequence>
<reference evidence="1 2" key="1">
    <citation type="submission" date="2016-10" db="EMBL/GenBank/DDBJ databases">
        <title>Rodentibacter gen. nov. and new species.</title>
        <authorList>
            <person name="Christensen H."/>
        </authorList>
    </citation>
    <scope>NUCLEOTIDE SEQUENCE [LARGE SCALE GENOMIC DNA]</scope>
    <source>
        <strain evidence="1 2">CCUG17206</strain>
    </source>
</reference>
<name>A0A1V3IEE3_9PAST</name>
<evidence type="ECO:0000313" key="1">
    <source>
        <dbReference type="EMBL" id="OOF38979.1"/>
    </source>
</evidence>
<protein>
    <submittedName>
        <fullName evidence="1">Uncharacterized protein</fullName>
    </submittedName>
</protein>
<dbReference type="RefSeq" id="WP_077418185.1">
    <property type="nucleotide sequence ID" value="NZ_MLHJ01000135.1"/>
</dbReference>
<dbReference type="STRING" id="1908260.BKK50_11145"/>
<comment type="caution">
    <text evidence="1">The sequence shown here is derived from an EMBL/GenBank/DDBJ whole genome shotgun (WGS) entry which is preliminary data.</text>
</comment>
<dbReference type="AlphaFoldDB" id="A0A1V3IEE3"/>